<keyword evidence="4" id="KW-0418">Kinase</keyword>
<dbReference type="PROSITE" id="PS50011">
    <property type="entry name" value="PROTEIN_KINASE_DOM"/>
    <property type="match status" value="1"/>
</dbReference>
<evidence type="ECO:0000313" key="4">
    <source>
        <dbReference type="EMBL" id="OAY80407.1"/>
    </source>
</evidence>
<sequence>YFLASMVSGRSFLVKYHYYEVVWYGVIKEIGDGTCGCVYKALNLETNDIVAVKKMKRKFYYWEECLNLREVKSLRKLNHPNIIKLKEIVRENHELFFIFEYMEHNLYQLMRDRQTALSEEEIRNFMSQVLQGLAYMHRNGYFHRDLKPGSYADLLSFHKMSCKKIFVKVFYYVSENLLVTNKTIKIADFGLARELVSKPPYTDYVSTRWYRAPEVLLQSPSYTPAIDMWAIGAILAELFTLSPLFPGESETDQLYKICAVLGNPDSIIWPEGMELSCLMNFRFFQQLCSWDPQRRPTAEQSLQHPFFHVGAWVPYPLKDPFHPTTSQTGTNPSLELNLWDFGAEPDQCFLGLTLAIRPSVPDMGVGNHVSQHPTEEILFCSRYQENSTQSVFWPLISSDHNTNDAPPLSSCLPACMISSQASLPTLGLAASSSFAFSSLQPNSLENHSFGPLVTMSSPIRPVNFFE</sequence>
<accession>A0A199VT60</accession>
<dbReference type="STRING" id="4615.A0A199VT60"/>
<protein>
    <submittedName>
        <fullName evidence="4">Cyclin-dependent kinase F-3</fullName>
    </submittedName>
</protein>
<dbReference type="InterPro" id="IPR050117">
    <property type="entry name" value="MAPK"/>
</dbReference>
<dbReference type="GO" id="GO:0005524">
    <property type="term" value="F:ATP binding"/>
    <property type="evidence" value="ECO:0007669"/>
    <property type="project" value="UniProtKB-KW"/>
</dbReference>
<evidence type="ECO:0000256" key="2">
    <source>
        <dbReference type="ARBA" id="ARBA00022840"/>
    </source>
</evidence>
<reference evidence="4 5" key="1">
    <citation type="journal article" date="2016" name="DNA Res.">
        <title>The draft genome of MD-2 pineapple using hybrid error correction of long reads.</title>
        <authorList>
            <person name="Redwan R.M."/>
            <person name="Saidin A."/>
            <person name="Kumar S.V."/>
        </authorList>
    </citation>
    <scope>NUCLEOTIDE SEQUENCE [LARGE SCALE GENOMIC DNA]</scope>
    <source>
        <strain evidence="5">cv. MD2</strain>
        <tissue evidence="4">Leaf</tissue>
    </source>
</reference>
<dbReference type="FunFam" id="3.30.200.20:FF:000335">
    <property type="entry name" value="Serine/threonine-protein kinase MHK"/>
    <property type="match status" value="1"/>
</dbReference>
<dbReference type="PANTHER" id="PTHR24055">
    <property type="entry name" value="MITOGEN-ACTIVATED PROTEIN KINASE"/>
    <property type="match status" value="1"/>
</dbReference>
<organism evidence="4 5">
    <name type="scientific">Ananas comosus</name>
    <name type="common">Pineapple</name>
    <name type="synonym">Ananas ananas</name>
    <dbReference type="NCBI Taxonomy" id="4615"/>
    <lineage>
        <taxon>Eukaryota</taxon>
        <taxon>Viridiplantae</taxon>
        <taxon>Streptophyta</taxon>
        <taxon>Embryophyta</taxon>
        <taxon>Tracheophyta</taxon>
        <taxon>Spermatophyta</taxon>
        <taxon>Magnoliopsida</taxon>
        <taxon>Liliopsida</taxon>
        <taxon>Poales</taxon>
        <taxon>Bromeliaceae</taxon>
        <taxon>Bromelioideae</taxon>
        <taxon>Ananas</taxon>
    </lineage>
</organism>
<comment type="caution">
    <text evidence="4">The sequence shown here is derived from an EMBL/GenBank/DDBJ whole genome shotgun (WGS) entry which is preliminary data.</text>
</comment>
<dbReference type="SUPFAM" id="SSF56112">
    <property type="entry name" value="Protein kinase-like (PK-like)"/>
    <property type="match status" value="1"/>
</dbReference>
<dbReference type="Gene3D" id="1.10.510.10">
    <property type="entry name" value="Transferase(Phosphotransferase) domain 1"/>
    <property type="match status" value="1"/>
</dbReference>
<keyword evidence="4" id="KW-0808">Transferase</keyword>
<name>A0A199VT60_ANACO</name>
<evidence type="ECO:0000256" key="1">
    <source>
        <dbReference type="ARBA" id="ARBA00022741"/>
    </source>
</evidence>
<dbReference type="CDD" id="cd07830">
    <property type="entry name" value="STKc_MAK_like"/>
    <property type="match status" value="1"/>
</dbReference>
<dbReference type="Pfam" id="PF00069">
    <property type="entry name" value="Pkinase"/>
    <property type="match status" value="2"/>
</dbReference>
<dbReference type="InterPro" id="IPR000719">
    <property type="entry name" value="Prot_kinase_dom"/>
</dbReference>
<keyword evidence="1" id="KW-0547">Nucleotide-binding</keyword>
<dbReference type="Gene3D" id="3.30.200.20">
    <property type="entry name" value="Phosphorylase Kinase, domain 1"/>
    <property type="match status" value="1"/>
</dbReference>
<feature type="domain" description="Protein kinase" evidence="3">
    <location>
        <begin position="24"/>
        <end position="307"/>
    </location>
</feature>
<gene>
    <name evidence="4" type="ORF">ACMD2_09094</name>
</gene>
<evidence type="ECO:0000259" key="3">
    <source>
        <dbReference type="PROSITE" id="PS50011"/>
    </source>
</evidence>
<proteinExistence type="predicted"/>
<dbReference type="AlphaFoldDB" id="A0A199VT60"/>
<dbReference type="GO" id="GO:0004672">
    <property type="term" value="F:protein kinase activity"/>
    <property type="evidence" value="ECO:0007669"/>
    <property type="project" value="InterPro"/>
</dbReference>
<feature type="non-terminal residue" evidence="4">
    <location>
        <position position="1"/>
    </location>
</feature>
<dbReference type="EMBL" id="LSRQ01000876">
    <property type="protein sequence ID" value="OAY80407.1"/>
    <property type="molecule type" value="Genomic_DNA"/>
</dbReference>
<dbReference type="Proteomes" id="UP000092600">
    <property type="component" value="Unassembled WGS sequence"/>
</dbReference>
<keyword evidence="2" id="KW-0067">ATP-binding</keyword>
<dbReference type="InterPro" id="IPR011009">
    <property type="entry name" value="Kinase-like_dom_sf"/>
</dbReference>
<evidence type="ECO:0000313" key="5">
    <source>
        <dbReference type="Proteomes" id="UP000092600"/>
    </source>
</evidence>